<dbReference type="SUPFAM" id="SSF55486">
    <property type="entry name" value="Metalloproteases ('zincins'), catalytic domain"/>
    <property type="match status" value="1"/>
</dbReference>
<gene>
    <name evidence="1" type="ORF">MELLADRAFT_36743</name>
</gene>
<dbReference type="OrthoDB" id="4426724at2759"/>
<dbReference type="VEuPathDB" id="FungiDB:MELLADRAFT_36743"/>
<proteinExistence type="predicted"/>
<evidence type="ECO:0000313" key="2">
    <source>
        <dbReference type="Proteomes" id="UP000001072"/>
    </source>
</evidence>
<name>F4RQ83_MELLP</name>
<evidence type="ECO:0000313" key="1">
    <source>
        <dbReference type="EMBL" id="EGG05360.1"/>
    </source>
</evidence>
<dbReference type="HOGENOM" id="CLU_103467_0_0_1"/>
<dbReference type="AlphaFoldDB" id="F4RQ83"/>
<dbReference type="RefSeq" id="XP_007411282.1">
    <property type="nucleotide sequence ID" value="XM_007411220.1"/>
</dbReference>
<dbReference type="InParanoid" id="F4RQ83"/>
<dbReference type="GeneID" id="18927578"/>
<dbReference type="Proteomes" id="UP000001072">
    <property type="component" value="Unassembled WGS sequence"/>
</dbReference>
<accession>F4RQ83</accession>
<reference evidence="2" key="1">
    <citation type="journal article" date="2011" name="Proc. Natl. Acad. Sci. U.S.A.">
        <title>Obligate biotrophy features unraveled by the genomic analysis of rust fungi.</title>
        <authorList>
            <person name="Duplessis S."/>
            <person name="Cuomo C.A."/>
            <person name="Lin Y.-C."/>
            <person name="Aerts A."/>
            <person name="Tisserant E."/>
            <person name="Veneault-Fourrey C."/>
            <person name="Joly D.L."/>
            <person name="Hacquard S."/>
            <person name="Amselem J."/>
            <person name="Cantarel B.L."/>
            <person name="Chiu R."/>
            <person name="Coutinho P.M."/>
            <person name="Feau N."/>
            <person name="Field M."/>
            <person name="Frey P."/>
            <person name="Gelhaye E."/>
            <person name="Goldberg J."/>
            <person name="Grabherr M.G."/>
            <person name="Kodira C.D."/>
            <person name="Kohler A."/>
            <person name="Kuees U."/>
            <person name="Lindquist E.A."/>
            <person name="Lucas S.M."/>
            <person name="Mago R."/>
            <person name="Mauceli E."/>
            <person name="Morin E."/>
            <person name="Murat C."/>
            <person name="Pangilinan J.L."/>
            <person name="Park R."/>
            <person name="Pearson M."/>
            <person name="Quesneville H."/>
            <person name="Rouhier N."/>
            <person name="Sakthikumar S."/>
            <person name="Salamov A.A."/>
            <person name="Schmutz J."/>
            <person name="Selles B."/>
            <person name="Shapiro H."/>
            <person name="Tanguay P."/>
            <person name="Tuskan G.A."/>
            <person name="Henrissat B."/>
            <person name="Van de Peer Y."/>
            <person name="Rouze P."/>
            <person name="Ellis J.G."/>
            <person name="Dodds P.N."/>
            <person name="Schein J.E."/>
            <person name="Zhong S."/>
            <person name="Hamelin R.C."/>
            <person name="Grigoriev I.V."/>
            <person name="Szabo L.J."/>
            <person name="Martin F."/>
        </authorList>
    </citation>
    <scope>NUCLEOTIDE SEQUENCE [LARGE SCALE GENOMIC DNA]</scope>
    <source>
        <strain evidence="2">98AG31 / pathotype 3-4-7</strain>
    </source>
</reference>
<keyword evidence="2" id="KW-1185">Reference proteome</keyword>
<dbReference type="EMBL" id="GL883113">
    <property type="protein sequence ID" value="EGG05360.1"/>
    <property type="molecule type" value="Genomic_DNA"/>
</dbReference>
<protein>
    <submittedName>
        <fullName evidence="1">Secreted protein</fullName>
    </submittedName>
</protein>
<sequence>MRIVFLIILAFHRYFILAAITFKLEMKPDPTPEERAAYLAIEKAMTSAVKRYQKYVDVNTTITVKYMPGVKTADAAHDAREIRFGSHQEYWNERVALHEIAHILGVGWHAFDERCKKKTWTVATKVLRQFSKEKNDAEVHCGGGHFWPYGLNYPKEFSETNADRHCQMIKAMRDDGMH</sequence>
<organism evidence="2">
    <name type="scientific">Melampsora larici-populina (strain 98AG31 / pathotype 3-4-7)</name>
    <name type="common">Poplar leaf rust fungus</name>
    <dbReference type="NCBI Taxonomy" id="747676"/>
    <lineage>
        <taxon>Eukaryota</taxon>
        <taxon>Fungi</taxon>
        <taxon>Dikarya</taxon>
        <taxon>Basidiomycota</taxon>
        <taxon>Pucciniomycotina</taxon>
        <taxon>Pucciniomycetes</taxon>
        <taxon>Pucciniales</taxon>
        <taxon>Melampsoraceae</taxon>
        <taxon>Melampsora</taxon>
    </lineage>
</organism>
<dbReference type="eggNOG" id="ENOG502SH6C">
    <property type="taxonomic scope" value="Eukaryota"/>
</dbReference>
<dbReference type="KEGG" id="mlr:MELLADRAFT_36743"/>